<dbReference type="Proteomes" id="UP000295252">
    <property type="component" value="Chromosome X"/>
</dbReference>
<dbReference type="Gene3D" id="3.40.30.10">
    <property type="entry name" value="Glutaredoxin"/>
    <property type="match status" value="1"/>
</dbReference>
<evidence type="ECO:0000313" key="3">
    <source>
        <dbReference type="Proteomes" id="UP000295252"/>
    </source>
</evidence>
<sequence length="271" mass="30730">MSRKSSRSSSSVERDGDLIDFVTRIWNKTASEPYYLLHSLVFFSYIPIRFSAAGVLSPSRSGTLLIREIQAVVAFCILTVIKLVREETWETFIANTFFFAKIFLAAIAFVMDYHVALWYTLAFLVIYLSAQQPPHEGLGDLNHLTPLQLETLLTEGNTSRFWLVEFRASSVSSCIRTSSFFPELSIIYSNKRLSFGTVDLGLFPNAAEKFGISLDSLNQLPIYKLFDNGTEVSSLSEVDFETYILSPSLTKKHLCRHFELDKLLLDYVNGK</sequence>
<name>A0A068UIA0_COFCA</name>
<dbReference type="FunCoup" id="A0A068UIA0">
    <property type="interactions" value="2355"/>
</dbReference>
<feature type="transmembrane region" description="Helical" evidence="1">
    <location>
        <begin position="64"/>
        <end position="81"/>
    </location>
</feature>
<dbReference type="OMA" id="VIMIRTR"/>
<dbReference type="SUPFAM" id="SSF52833">
    <property type="entry name" value="Thioredoxin-like"/>
    <property type="match status" value="1"/>
</dbReference>
<evidence type="ECO:0000313" key="2">
    <source>
        <dbReference type="EMBL" id="CDP08171.1"/>
    </source>
</evidence>
<dbReference type="InterPro" id="IPR036249">
    <property type="entry name" value="Thioredoxin-like_sf"/>
</dbReference>
<accession>A0A068UIA0</accession>
<proteinExistence type="predicted"/>
<dbReference type="PhylomeDB" id="A0A068UIA0"/>
<gene>
    <name evidence="2" type="ORF">GSCOC_T00026918001</name>
</gene>
<dbReference type="EMBL" id="HG739115">
    <property type="protein sequence ID" value="CDP08171.1"/>
    <property type="molecule type" value="Genomic_DNA"/>
</dbReference>
<reference evidence="3" key="1">
    <citation type="journal article" date="2014" name="Science">
        <title>The coffee genome provides insight into the convergent evolution of caffeine biosynthesis.</title>
        <authorList>
            <person name="Denoeud F."/>
            <person name="Carretero-Paulet L."/>
            <person name="Dereeper A."/>
            <person name="Droc G."/>
            <person name="Guyot R."/>
            <person name="Pietrella M."/>
            <person name="Zheng C."/>
            <person name="Alberti A."/>
            <person name="Anthony F."/>
            <person name="Aprea G."/>
            <person name="Aury J.M."/>
            <person name="Bento P."/>
            <person name="Bernard M."/>
            <person name="Bocs S."/>
            <person name="Campa C."/>
            <person name="Cenci A."/>
            <person name="Combes M.C."/>
            <person name="Crouzillat D."/>
            <person name="Da Silva C."/>
            <person name="Daddiego L."/>
            <person name="De Bellis F."/>
            <person name="Dussert S."/>
            <person name="Garsmeur O."/>
            <person name="Gayraud T."/>
            <person name="Guignon V."/>
            <person name="Jahn K."/>
            <person name="Jamilloux V."/>
            <person name="Joet T."/>
            <person name="Labadie K."/>
            <person name="Lan T."/>
            <person name="Leclercq J."/>
            <person name="Lepelley M."/>
            <person name="Leroy T."/>
            <person name="Li L.T."/>
            <person name="Librado P."/>
            <person name="Lopez L."/>
            <person name="Munoz A."/>
            <person name="Noel B."/>
            <person name="Pallavicini A."/>
            <person name="Perrotta G."/>
            <person name="Poncet V."/>
            <person name="Pot D."/>
            <person name="Priyono X."/>
            <person name="Rigoreau M."/>
            <person name="Rouard M."/>
            <person name="Rozas J."/>
            <person name="Tranchant-Dubreuil C."/>
            <person name="VanBuren R."/>
            <person name="Zhang Q."/>
            <person name="Andrade A.C."/>
            <person name="Argout X."/>
            <person name="Bertrand B."/>
            <person name="de Kochko A."/>
            <person name="Graziosi G."/>
            <person name="Henry R.J."/>
            <person name="Jayarama X."/>
            <person name="Ming R."/>
            <person name="Nagai C."/>
            <person name="Rounsley S."/>
            <person name="Sankoff D."/>
            <person name="Giuliano G."/>
            <person name="Albert V.A."/>
            <person name="Wincker P."/>
            <person name="Lashermes P."/>
        </authorList>
    </citation>
    <scope>NUCLEOTIDE SEQUENCE [LARGE SCALE GENOMIC DNA]</scope>
    <source>
        <strain evidence="3">cv. DH200-94</strain>
    </source>
</reference>
<dbReference type="Gramene" id="CDP08171">
    <property type="protein sequence ID" value="CDP08171"/>
    <property type="gene ID" value="GSCOC_T00026918001"/>
</dbReference>
<keyword evidence="1" id="KW-0812">Transmembrane</keyword>
<organism evidence="2 3">
    <name type="scientific">Coffea canephora</name>
    <name type="common">Robusta coffee</name>
    <dbReference type="NCBI Taxonomy" id="49390"/>
    <lineage>
        <taxon>Eukaryota</taxon>
        <taxon>Viridiplantae</taxon>
        <taxon>Streptophyta</taxon>
        <taxon>Embryophyta</taxon>
        <taxon>Tracheophyta</taxon>
        <taxon>Spermatophyta</taxon>
        <taxon>Magnoliopsida</taxon>
        <taxon>eudicotyledons</taxon>
        <taxon>Gunneridae</taxon>
        <taxon>Pentapetalae</taxon>
        <taxon>asterids</taxon>
        <taxon>lamiids</taxon>
        <taxon>Gentianales</taxon>
        <taxon>Rubiaceae</taxon>
        <taxon>Ixoroideae</taxon>
        <taxon>Gardenieae complex</taxon>
        <taxon>Bertiereae - Coffeeae clade</taxon>
        <taxon>Coffeeae</taxon>
        <taxon>Coffea</taxon>
    </lineage>
</organism>
<dbReference type="OrthoDB" id="20229at2759"/>
<evidence type="ECO:0008006" key="4">
    <source>
        <dbReference type="Google" id="ProtNLM"/>
    </source>
</evidence>
<keyword evidence="3" id="KW-1185">Reference proteome</keyword>
<evidence type="ECO:0000256" key="1">
    <source>
        <dbReference type="SAM" id="Phobius"/>
    </source>
</evidence>
<keyword evidence="1" id="KW-1133">Transmembrane helix</keyword>
<dbReference type="STRING" id="49390.A0A068UIA0"/>
<keyword evidence="1" id="KW-0472">Membrane</keyword>
<dbReference type="AlphaFoldDB" id="A0A068UIA0"/>
<dbReference type="InParanoid" id="A0A068UIA0"/>
<protein>
    <recommendedName>
        <fullName evidence="4">Thioredoxin domain-containing protein</fullName>
    </recommendedName>
</protein>
<feature type="transmembrane region" description="Helical" evidence="1">
    <location>
        <begin position="34"/>
        <end position="52"/>
    </location>
</feature>
<feature type="transmembrane region" description="Helical" evidence="1">
    <location>
        <begin position="102"/>
        <end position="128"/>
    </location>
</feature>